<gene>
    <name evidence="2" type="ORF">ISF9_027</name>
</gene>
<dbReference type="EMBL" id="KJ173786">
    <property type="protein sequence ID" value="AHL18497.1"/>
    <property type="molecule type" value="Genomic_DNA"/>
</dbReference>
<name>W8P080_9CAUD</name>
<evidence type="ECO:0000256" key="1">
    <source>
        <dbReference type="SAM" id="MobiDB-lite"/>
    </source>
</evidence>
<keyword evidence="3" id="KW-1185">Reference proteome</keyword>
<sequence>MSERNANRILARREALENSLREVAGPAYEVKVLREQFAGVVQDLLKFEDEGWLKLWGSADANLKGFTLDDCKKTTLYLEKQTKILGDLLGRGLRLKNNHVFGRGFTFDPTGSTDRTKAAIPPRHLKAIEDPYNQEILFSPSAMKEINRIFFTSGNLFLMYERSTRLWTKLAIDLNIENYVSYDNDPTRIKYYLRTWTARNDLSDPNAKPEVQREWVPTASYDATKPRYPKHIKVGSVNVPVNSGAVIVDRRLNRDNGEIWGVPDAFAAAAPAHIYATAMKDGAMLQHALAAIAFVVKAKTQNAAKSAGAQIGRNRAGQAAITGPETEIQSMPRAGQINLYESRPLVARVAAALDVSTTGITSDPGPGGSYASENALSQPEQMAALSRQEDFVNLFAEIFRVMGIEAAINFKRLDVDPVHRQLQSLGLARTFGFIHQEEGRNRSLELLDIEPTSDKMPEPDEFTGSKYATLAAQVELGLDAAANTAKNSDPNAGQGNSGAVGSLDDANSARDSDKASGTA</sequence>
<dbReference type="RefSeq" id="YP_009021472.1">
    <property type="nucleotide sequence ID" value="NC_023859.1"/>
</dbReference>
<feature type="compositionally biased region" description="Polar residues" evidence="1">
    <location>
        <begin position="484"/>
        <end position="499"/>
    </location>
</feature>
<organism evidence="2 3">
    <name type="scientific">Microbacterium phage vB_MoxS-ISF9</name>
    <dbReference type="NCBI Taxonomy" id="1458670"/>
    <lineage>
        <taxon>Viruses</taxon>
        <taxon>Duplodnaviria</taxon>
        <taxon>Heunggongvirae</taxon>
        <taxon>Uroviricota</taxon>
        <taxon>Caudoviricetes</taxon>
        <taxon>Farahnazvirus</taxon>
        <taxon>Farahnazvirus ISF9</taxon>
    </lineage>
</organism>
<dbReference type="OrthoDB" id="18635at10239"/>
<dbReference type="KEGG" id="vg:18938338"/>
<protein>
    <recommendedName>
        <fullName evidence="4">Portal protein</fullName>
    </recommendedName>
</protein>
<evidence type="ECO:0000313" key="3">
    <source>
        <dbReference type="Proteomes" id="UP000019700"/>
    </source>
</evidence>
<dbReference type="GeneID" id="18938338"/>
<reference evidence="2 3" key="1">
    <citation type="journal article" date="2014" name="Arch. Virol.">
        <title>Complete genome sequence of a novel phage, vB_MoxS-ISF9, infecting methylotrophic Microbacterium: first report of a virulent Microbacterium phage.</title>
        <authorList>
            <person name="Zamani I."/>
            <person name="Bouzari M."/>
            <person name="Emtiazi G."/>
            <person name="Ghasemi S.M."/>
            <person name="Chang H.I."/>
        </authorList>
    </citation>
    <scope>NUCLEOTIDE SEQUENCE [LARGE SCALE GENOMIC DNA]</scope>
</reference>
<feature type="compositionally biased region" description="Basic and acidic residues" evidence="1">
    <location>
        <begin position="507"/>
        <end position="519"/>
    </location>
</feature>
<accession>W8P080</accession>
<evidence type="ECO:0000313" key="2">
    <source>
        <dbReference type="EMBL" id="AHL18497.1"/>
    </source>
</evidence>
<dbReference type="Proteomes" id="UP000019700">
    <property type="component" value="Genome"/>
</dbReference>
<evidence type="ECO:0008006" key="4">
    <source>
        <dbReference type="Google" id="ProtNLM"/>
    </source>
</evidence>
<proteinExistence type="predicted"/>
<feature type="region of interest" description="Disordered" evidence="1">
    <location>
        <begin position="481"/>
        <end position="519"/>
    </location>
</feature>